<accession>A0A388JS75</accession>
<evidence type="ECO:0000313" key="3">
    <source>
        <dbReference type="EMBL" id="GBG60658.1"/>
    </source>
</evidence>
<dbReference type="Gramene" id="GBG60658">
    <property type="protein sequence ID" value="GBG60658"/>
    <property type="gene ID" value="CBR_g11883"/>
</dbReference>
<protein>
    <submittedName>
        <fullName evidence="3">Uncharacterized protein</fullName>
    </submittedName>
</protein>
<gene>
    <name evidence="3" type="ORF">CBR_g11883</name>
</gene>
<comment type="caution">
    <text evidence="3">The sequence shown here is derived from an EMBL/GenBank/DDBJ whole genome shotgun (WGS) entry which is preliminary data.</text>
</comment>
<keyword evidence="4" id="KW-1185">Reference proteome</keyword>
<feature type="coiled-coil region" evidence="1">
    <location>
        <begin position="22"/>
        <end position="75"/>
    </location>
</feature>
<feature type="coiled-coil region" evidence="1">
    <location>
        <begin position="138"/>
        <end position="168"/>
    </location>
</feature>
<sequence>MVDTRTETNTSPYTAEQDAKAVAILKERRKKKEAKKKALLKEQTAKKKKVEEEMAKELERLTKEEEEKLRAVEAEEDPLEKKITERVANLSLGEEEALMYVTREKQKAAMKEWDAEEVPLKRQTIENEKSMELKLRLMRERKKRVKAVSQAARELEEVKKQREHMEVQADLLGNMQVMAHRAPSPDRKSNISLVGVRT</sequence>
<reference evidence="3 4" key="1">
    <citation type="journal article" date="2018" name="Cell">
        <title>The Chara Genome: Secondary Complexity and Implications for Plant Terrestrialization.</title>
        <authorList>
            <person name="Nishiyama T."/>
            <person name="Sakayama H."/>
            <person name="Vries J.D."/>
            <person name="Buschmann H."/>
            <person name="Saint-Marcoux D."/>
            <person name="Ullrich K.K."/>
            <person name="Haas F.B."/>
            <person name="Vanderstraeten L."/>
            <person name="Becker D."/>
            <person name="Lang D."/>
            <person name="Vosolsobe S."/>
            <person name="Rombauts S."/>
            <person name="Wilhelmsson P.K.I."/>
            <person name="Janitza P."/>
            <person name="Kern R."/>
            <person name="Heyl A."/>
            <person name="Rumpler F."/>
            <person name="Villalobos L.I.A.C."/>
            <person name="Clay J.M."/>
            <person name="Skokan R."/>
            <person name="Toyoda A."/>
            <person name="Suzuki Y."/>
            <person name="Kagoshima H."/>
            <person name="Schijlen E."/>
            <person name="Tajeshwar N."/>
            <person name="Catarino B."/>
            <person name="Hetherington A.J."/>
            <person name="Saltykova A."/>
            <person name="Bonnot C."/>
            <person name="Breuninger H."/>
            <person name="Symeonidi A."/>
            <person name="Radhakrishnan G.V."/>
            <person name="Van Nieuwerburgh F."/>
            <person name="Deforce D."/>
            <person name="Chang C."/>
            <person name="Karol K.G."/>
            <person name="Hedrich R."/>
            <person name="Ulvskov P."/>
            <person name="Glockner G."/>
            <person name="Delwiche C.F."/>
            <person name="Petrasek J."/>
            <person name="Van de Peer Y."/>
            <person name="Friml J."/>
            <person name="Beilby M."/>
            <person name="Dolan L."/>
            <person name="Kohara Y."/>
            <person name="Sugano S."/>
            <person name="Fujiyama A."/>
            <person name="Delaux P.-M."/>
            <person name="Quint M."/>
            <person name="TheiBen G."/>
            <person name="Hagemann M."/>
            <person name="Harholt J."/>
            <person name="Dunand C."/>
            <person name="Zachgo S."/>
            <person name="Langdale J."/>
            <person name="Maumus F."/>
            <person name="Straeten D.V.D."/>
            <person name="Gould S.B."/>
            <person name="Rensing S.A."/>
        </authorList>
    </citation>
    <scope>NUCLEOTIDE SEQUENCE [LARGE SCALE GENOMIC DNA]</scope>
    <source>
        <strain evidence="3 4">S276</strain>
    </source>
</reference>
<evidence type="ECO:0000256" key="1">
    <source>
        <dbReference type="SAM" id="Coils"/>
    </source>
</evidence>
<dbReference type="AlphaFoldDB" id="A0A388JS75"/>
<keyword evidence="1" id="KW-0175">Coiled coil</keyword>
<evidence type="ECO:0000313" key="4">
    <source>
        <dbReference type="Proteomes" id="UP000265515"/>
    </source>
</evidence>
<name>A0A388JS75_CHABU</name>
<organism evidence="3 4">
    <name type="scientific">Chara braunii</name>
    <name type="common">Braun's stonewort</name>
    <dbReference type="NCBI Taxonomy" id="69332"/>
    <lineage>
        <taxon>Eukaryota</taxon>
        <taxon>Viridiplantae</taxon>
        <taxon>Streptophyta</taxon>
        <taxon>Charophyceae</taxon>
        <taxon>Charales</taxon>
        <taxon>Characeae</taxon>
        <taxon>Chara</taxon>
    </lineage>
</organism>
<proteinExistence type="predicted"/>
<evidence type="ECO:0000256" key="2">
    <source>
        <dbReference type="SAM" id="MobiDB-lite"/>
    </source>
</evidence>
<feature type="region of interest" description="Disordered" evidence="2">
    <location>
        <begin position="179"/>
        <end position="198"/>
    </location>
</feature>
<dbReference type="EMBL" id="BFEA01000013">
    <property type="protein sequence ID" value="GBG60658.1"/>
    <property type="molecule type" value="Genomic_DNA"/>
</dbReference>
<dbReference type="Proteomes" id="UP000265515">
    <property type="component" value="Unassembled WGS sequence"/>
</dbReference>